<dbReference type="EMBL" id="CAJOBP010001784">
    <property type="protein sequence ID" value="CAF4311184.1"/>
    <property type="molecule type" value="Genomic_DNA"/>
</dbReference>
<reference evidence="3" key="1">
    <citation type="submission" date="2021-02" db="EMBL/GenBank/DDBJ databases">
        <authorList>
            <person name="Nowell W R."/>
        </authorList>
    </citation>
    <scope>NUCLEOTIDE SEQUENCE</scope>
</reference>
<feature type="region of interest" description="Disordered" evidence="1">
    <location>
        <begin position="247"/>
        <end position="276"/>
    </location>
</feature>
<accession>A0A820ILY3</accession>
<evidence type="ECO:0000313" key="4">
    <source>
        <dbReference type="Proteomes" id="UP000663873"/>
    </source>
</evidence>
<dbReference type="GO" id="GO:0005085">
    <property type="term" value="F:guanyl-nucleotide exchange factor activity"/>
    <property type="evidence" value="ECO:0007669"/>
    <property type="project" value="InterPro"/>
</dbReference>
<keyword evidence="4" id="KW-1185">Reference proteome</keyword>
<feature type="region of interest" description="Disordered" evidence="1">
    <location>
        <begin position="43"/>
        <end position="70"/>
    </location>
</feature>
<dbReference type="Proteomes" id="UP000663873">
    <property type="component" value="Unassembled WGS sequence"/>
</dbReference>
<evidence type="ECO:0000256" key="1">
    <source>
        <dbReference type="SAM" id="MobiDB-lite"/>
    </source>
</evidence>
<dbReference type="GO" id="GO:0032012">
    <property type="term" value="P:regulation of ARF protein signal transduction"/>
    <property type="evidence" value="ECO:0007669"/>
    <property type="project" value="InterPro"/>
</dbReference>
<dbReference type="CDD" id="cd00171">
    <property type="entry name" value="Sec7"/>
    <property type="match status" value="1"/>
</dbReference>
<feature type="region of interest" description="Disordered" evidence="1">
    <location>
        <begin position="145"/>
        <end position="214"/>
    </location>
</feature>
<dbReference type="Gene3D" id="1.10.1000.11">
    <property type="entry name" value="Arf Nucleotide-binding Site Opener,domain 2"/>
    <property type="match status" value="1"/>
</dbReference>
<feature type="compositionally biased region" description="Low complexity" evidence="1">
    <location>
        <begin position="145"/>
        <end position="154"/>
    </location>
</feature>
<name>A0A820ILY3_9BILA</name>
<dbReference type="PANTHER" id="PTHR10663">
    <property type="entry name" value="GUANYL-NUCLEOTIDE EXCHANGE FACTOR"/>
    <property type="match status" value="1"/>
</dbReference>
<evidence type="ECO:0000313" key="3">
    <source>
        <dbReference type="EMBL" id="CAF4311184.1"/>
    </source>
</evidence>
<gene>
    <name evidence="3" type="ORF">UJA718_LOCUS13270</name>
</gene>
<dbReference type="PANTHER" id="PTHR10663:SF342">
    <property type="entry name" value="FI21420P1"/>
    <property type="match status" value="1"/>
</dbReference>
<dbReference type="InterPro" id="IPR023394">
    <property type="entry name" value="Sec7_C_sf"/>
</dbReference>
<feature type="domain" description="SEC7" evidence="2">
    <location>
        <begin position="311"/>
        <end position="499"/>
    </location>
</feature>
<organism evidence="3 4">
    <name type="scientific">Rotaria socialis</name>
    <dbReference type="NCBI Taxonomy" id="392032"/>
    <lineage>
        <taxon>Eukaryota</taxon>
        <taxon>Metazoa</taxon>
        <taxon>Spiralia</taxon>
        <taxon>Gnathifera</taxon>
        <taxon>Rotifera</taxon>
        <taxon>Eurotatoria</taxon>
        <taxon>Bdelloidea</taxon>
        <taxon>Philodinida</taxon>
        <taxon>Philodinidae</taxon>
        <taxon>Rotaria</taxon>
    </lineage>
</organism>
<dbReference type="SMART" id="SM00222">
    <property type="entry name" value="Sec7"/>
    <property type="match status" value="1"/>
</dbReference>
<dbReference type="AlphaFoldDB" id="A0A820ILY3"/>
<feature type="compositionally biased region" description="Polar residues" evidence="1">
    <location>
        <begin position="203"/>
        <end position="214"/>
    </location>
</feature>
<feature type="compositionally biased region" description="Low complexity" evidence="1">
    <location>
        <begin position="52"/>
        <end position="70"/>
    </location>
</feature>
<sequence>MKTNKRLSCTFVDTNNTYNHKNQSIKPLKPCLRTKTTNASASLPIHTEDLLNSSTSSSSSSSNTPTNSDSISLSFTDRHLDLPSINFEHFIETTKQQNKNRKRVCIVTDMPPNKNFYDPMDSISDFVDGHSNKPLVIIEANENNNNPINSNGYNGLLKTQSLSPTTNNSSYYKNLTDSPMYPRKNSSSKPPPPVRSLSLKPHSNLNQIPNSKTSPIWKRKTSLTINTPDNESYDLFLESPIRSIIPRFSPTSTTSSDRDNMSLQSTSSGSNSCSLSNSLDLHHPQTLLIQHQPVLHGQERTSTIKMNEAYRRRCYRAGLNIFNKKSERGIRYLISHRFLEASPHAVARFLLSRKGLSRQMIGEYLGNLQDPFAMQVLHAYVNEFDFHDMPIDIALRKFQSGFRLPGEAQKIEQLMQMFGQRYCITNPSTSPSNIDTIFILAFAIIMLNTDLHSRNIKPEKKMRQEQFIKNLRDLKEAIMEMDEMEGLRIQTELDKLRGSWSSLADSLNNNANGIISSLIDYPTNKRDRPLSRTLSNSLLDMTLTMPAPSLFNHQTTTNNTKELLPCRNSQCSVDSGMVSLMNEFSPTNGCNMPLTTTTK</sequence>
<dbReference type="Gene3D" id="1.10.220.20">
    <property type="match status" value="1"/>
</dbReference>
<comment type="caution">
    <text evidence="3">The sequence shown here is derived from an EMBL/GenBank/DDBJ whole genome shotgun (WGS) entry which is preliminary data.</text>
</comment>
<feature type="compositionally biased region" description="Low complexity" evidence="1">
    <location>
        <begin position="261"/>
        <end position="276"/>
    </location>
</feature>
<dbReference type="PROSITE" id="PS50190">
    <property type="entry name" value="SEC7"/>
    <property type="match status" value="1"/>
</dbReference>
<proteinExistence type="predicted"/>
<protein>
    <recommendedName>
        <fullName evidence="2">SEC7 domain-containing protein</fullName>
    </recommendedName>
</protein>
<dbReference type="FunFam" id="1.10.220.20:FF:000001">
    <property type="entry name" value="IQ motif and SEC7 domain-containing protein 1"/>
    <property type="match status" value="1"/>
</dbReference>
<dbReference type="GO" id="GO:0030036">
    <property type="term" value="P:actin cytoskeleton organization"/>
    <property type="evidence" value="ECO:0007669"/>
    <property type="project" value="TreeGrafter"/>
</dbReference>
<evidence type="ECO:0000259" key="2">
    <source>
        <dbReference type="PROSITE" id="PS50190"/>
    </source>
</evidence>
<dbReference type="SUPFAM" id="SSF48425">
    <property type="entry name" value="Sec7 domain"/>
    <property type="match status" value="1"/>
</dbReference>
<feature type="compositionally biased region" description="Polar residues" evidence="1">
    <location>
        <begin position="157"/>
        <end position="177"/>
    </location>
</feature>
<dbReference type="InterPro" id="IPR000904">
    <property type="entry name" value="Sec7_dom"/>
</dbReference>
<dbReference type="InterPro" id="IPR035999">
    <property type="entry name" value="Sec7_dom_sf"/>
</dbReference>
<dbReference type="Pfam" id="PF01369">
    <property type="entry name" value="Sec7"/>
    <property type="match status" value="1"/>
</dbReference>